<evidence type="ECO:0000256" key="1">
    <source>
        <dbReference type="ARBA" id="ARBA00000085"/>
    </source>
</evidence>
<dbReference type="Pfam" id="PF00672">
    <property type="entry name" value="HAMP"/>
    <property type="match status" value="1"/>
</dbReference>
<dbReference type="PROSITE" id="PS50885">
    <property type="entry name" value="HAMP"/>
    <property type="match status" value="1"/>
</dbReference>
<dbReference type="Pfam" id="PF21085">
    <property type="entry name" value="CusS"/>
    <property type="match status" value="1"/>
</dbReference>
<dbReference type="CDD" id="cd00082">
    <property type="entry name" value="HisKA"/>
    <property type="match status" value="1"/>
</dbReference>
<keyword evidence="14 15" id="KW-0472">Membrane</keyword>
<dbReference type="Pfam" id="PF02518">
    <property type="entry name" value="HATPase_c"/>
    <property type="match status" value="1"/>
</dbReference>
<feature type="domain" description="Histidine kinase" evidence="16">
    <location>
        <begin position="248"/>
        <end position="463"/>
    </location>
</feature>
<dbReference type="GO" id="GO:0005524">
    <property type="term" value="F:ATP binding"/>
    <property type="evidence" value="ECO:0007669"/>
    <property type="project" value="UniProtKB-KW"/>
</dbReference>
<evidence type="ECO:0000256" key="4">
    <source>
        <dbReference type="ARBA" id="ARBA00022475"/>
    </source>
</evidence>
<dbReference type="PROSITE" id="PS50109">
    <property type="entry name" value="HIS_KIN"/>
    <property type="match status" value="1"/>
</dbReference>
<evidence type="ECO:0000259" key="17">
    <source>
        <dbReference type="PROSITE" id="PS50885"/>
    </source>
</evidence>
<evidence type="ECO:0000256" key="15">
    <source>
        <dbReference type="SAM" id="Phobius"/>
    </source>
</evidence>
<dbReference type="InterPro" id="IPR036890">
    <property type="entry name" value="HATPase_C_sf"/>
</dbReference>
<sequence length="463" mass="51017">MISLKSITSRLTLFFATASTFVLLVVGLLIGTLVQSHFEEQDLMEINGKLKLVRHVLAKVHTPADLITVPQHLTDALIGHPDLSVAVIGPDHRVLFTTSNTTFATHLLKQARSPDTKLVMWEQGGEIYRGLSATATTGIAGLPPTTVALAINIEHHRTFMKVFHHNLWLAIAAGILLTIVLGWFSARRGLTPVRKMAEVAKGISANHLSDRLSSSTVPTELVNLVIAFNEMLTRLESSFHRLSDFSSDLAHELRTPISNLMTQTQVALSKERSADEYREVLYSNLEEYERLARMIADMLFLAKADNGLIIPSSEVVDLATEVRELFGFYEAIADEQGVNLVLAGEGTVKGDKLMLRRALSNLLSNAIRHTVRGRSVKVLIDQSKPKETSLAIENFGETIGKEYLPRLFDRFYRVDPSRQKVSDGAGLGLGLAITKSIIEAHQGKIQVLSLNGSTRFEITIPNG</sequence>
<dbReference type="GO" id="GO:0000155">
    <property type="term" value="F:phosphorelay sensor kinase activity"/>
    <property type="evidence" value="ECO:0007669"/>
    <property type="project" value="InterPro"/>
</dbReference>
<evidence type="ECO:0000256" key="5">
    <source>
        <dbReference type="ARBA" id="ARBA00022519"/>
    </source>
</evidence>
<evidence type="ECO:0000256" key="9">
    <source>
        <dbReference type="ARBA" id="ARBA00022741"/>
    </source>
</evidence>
<dbReference type="InterPro" id="IPR048590">
    <property type="entry name" value="CusS-like_sensor"/>
</dbReference>
<evidence type="ECO:0000256" key="12">
    <source>
        <dbReference type="ARBA" id="ARBA00022989"/>
    </source>
</evidence>
<keyword evidence="11" id="KW-0067">ATP-binding</keyword>
<evidence type="ECO:0000256" key="3">
    <source>
        <dbReference type="ARBA" id="ARBA00012438"/>
    </source>
</evidence>
<dbReference type="SMART" id="SM00304">
    <property type="entry name" value="HAMP"/>
    <property type="match status" value="1"/>
</dbReference>
<dbReference type="InterPro" id="IPR004358">
    <property type="entry name" value="Sig_transdc_His_kin-like_C"/>
</dbReference>
<feature type="domain" description="HAMP" evidence="17">
    <location>
        <begin position="187"/>
        <end position="240"/>
    </location>
</feature>
<feature type="transmembrane region" description="Helical" evidence="15">
    <location>
        <begin position="12"/>
        <end position="34"/>
    </location>
</feature>
<evidence type="ECO:0000256" key="10">
    <source>
        <dbReference type="ARBA" id="ARBA00022777"/>
    </source>
</evidence>
<protein>
    <recommendedName>
        <fullName evidence="3">histidine kinase</fullName>
        <ecNumber evidence="3">2.7.13.3</ecNumber>
    </recommendedName>
</protein>
<dbReference type="Gene3D" id="6.10.340.10">
    <property type="match status" value="1"/>
</dbReference>
<keyword evidence="7 18" id="KW-0808">Transferase</keyword>
<dbReference type="SUPFAM" id="SSF55874">
    <property type="entry name" value="ATPase domain of HSP90 chaperone/DNA topoisomerase II/histidine kinase"/>
    <property type="match status" value="1"/>
</dbReference>
<keyword evidence="12 15" id="KW-1133">Transmembrane helix</keyword>
<evidence type="ECO:0000256" key="11">
    <source>
        <dbReference type="ARBA" id="ARBA00022840"/>
    </source>
</evidence>
<evidence type="ECO:0000256" key="7">
    <source>
        <dbReference type="ARBA" id="ARBA00022679"/>
    </source>
</evidence>
<dbReference type="EC" id="2.7.13.3" evidence="3"/>
<dbReference type="SMART" id="SM00387">
    <property type="entry name" value="HATPase_c"/>
    <property type="match status" value="1"/>
</dbReference>
<dbReference type="NCBIfam" id="TIGR01386">
    <property type="entry name" value="cztS_silS_copS"/>
    <property type="match status" value="1"/>
</dbReference>
<evidence type="ECO:0000256" key="13">
    <source>
        <dbReference type="ARBA" id="ARBA00023012"/>
    </source>
</evidence>
<dbReference type="InterPro" id="IPR003660">
    <property type="entry name" value="HAMP_dom"/>
</dbReference>
<keyword evidence="9" id="KW-0547">Nucleotide-binding</keyword>
<keyword evidence="5" id="KW-0997">Cell inner membrane</keyword>
<dbReference type="PRINTS" id="PR00344">
    <property type="entry name" value="BCTRLSENSOR"/>
</dbReference>
<dbReference type="InterPro" id="IPR003594">
    <property type="entry name" value="HATPase_dom"/>
</dbReference>
<reference evidence="18" key="1">
    <citation type="submission" date="2016-10" db="EMBL/GenBank/DDBJ databases">
        <title>Sequence of Gallionella enrichment culture.</title>
        <authorList>
            <person name="Poehlein A."/>
            <person name="Muehling M."/>
            <person name="Daniel R."/>
        </authorList>
    </citation>
    <scope>NUCLEOTIDE SEQUENCE</scope>
</reference>
<evidence type="ECO:0000256" key="2">
    <source>
        <dbReference type="ARBA" id="ARBA00004429"/>
    </source>
</evidence>
<evidence type="ECO:0000256" key="6">
    <source>
        <dbReference type="ARBA" id="ARBA00022553"/>
    </source>
</evidence>
<dbReference type="InterPro" id="IPR006290">
    <property type="entry name" value="CztS_silS_copS"/>
</dbReference>
<dbReference type="Gene3D" id="1.10.287.130">
    <property type="match status" value="1"/>
</dbReference>
<keyword evidence="6" id="KW-0597">Phosphoprotein</keyword>
<dbReference type="InterPro" id="IPR036097">
    <property type="entry name" value="HisK_dim/P_sf"/>
</dbReference>
<organism evidence="18">
    <name type="scientific">mine drainage metagenome</name>
    <dbReference type="NCBI Taxonomy" id="410659"/>
    <lineage>
        <taxon>unclassified sequences</taxon>
        <taxon>metagenomes</taxon>
        <taxon>ecological metagenomes</taxon>
    </lineage>
</organism>
<dbReference type="SMART" id="SM00388">
    <property type="entry name" value="HisKA"/>
    <property type="match status" value="1"/>
</dbReference>
<dbReference type="AlphaFoldDB" id="A0A1J5TKD7"/>
<dbReference type="PANTHER" id="PTHR45436">
    <property type="entry name" value="SENSOR HISTIDINE KINASE YKOH"/>
    <property type="match status" value="1"/>
</dbReference>
<dbReference type="InterPro" id="IPR050428">
    <property type="entry name" value="TCS_sensor_his_kinase"/>
</dbReference>
<dbReference type="FunFam" id="1.10.287.130:FF:000001">
    <property type="entry name" value="Two-component sensor histidine kinase"/>
    <property type="match status" value="1"/>
</dbReference>
<evidence type="ECO:0000256" key="14">
    <source>
        <dbReference type="ARBA" id="ARBA00023136"/>
    </source>
</evidence>
<dbReference type="Pfam" id="PF00512">
    <property type="entry name" value="HisKA"/>
    <property type="match status" value="1"/>
</dbReference>
<evidence type="ECO:0000256" key="8">
    <source>
        <dbReference type="ARBA" id="ARBA00022692"/>
    </source>
</evidence>
<dbReference type="InterPro" id="IPR003661">
    <property type="entry name" value="HisK_dim/P_dom"/>
</dbReference>
<dbReference type="SUPFAM" id="SSF47384">
    <property type="entry name" value="Homodimeric domain of signal transducing histidine kinase"/>
    <property type="match status" value="1"/>
</dbReference>
<accession>A0A1J5TKD7</accession>
<evidence type="ECO:0000259" key="16">
    <source>
        <dbReference type="PROSITE" id="PS50109"/>
    </source>
</evidence>
<name>A0A1J5TKD7_9ZZZZ</name>
<evidence type="ECO:0000313" key="18">
    <source>
        <dbReference type="EMBL" id="OIR12486.1"/>
    </source>
</evidence>
<dbReference type="GO" id="GO:0005886">
    <property type="term" value="C:plasma membrane"/>
    <property type="evidence" value="ECO:0007669"/>
    <property type="project" value="UniProtKB-SubCell"/>
</dbReference>
<comment type="subcellular location">
    <subcellularLocation>
        <location evidence="2">Cell inner membrane</location>
        <topology evidence="2">Multi-pass membrane protein</topology>
    </subcellularLocation>
</comment>
<dbReference type="EMBL" id="MLJW01000017">
    <property type="protein sequence ID" value="OIR12486.1"/>
    <property type="molecule type" value="Genomic_DNA"/>
</dbReference>
<gene>
    <name evidence="18" type="primary">cusS_4</name>
    <name evidence="18" type="ORF">GALL_61850</name>
</gene>
<comment type="catalytic activity">
    <reaction evidence="1">
        <text>ATP + protein L-histidine = ADP + protein N-phospho-L-histidine.</text>
        <dbReference type="EC" id="2.7.13.3"/>
    </reaction>
</comment>
<dbReference type="Gene3D" id="3.30.565.10">
    <property type="entry name" value="Histidine kinase-like ATPase, C-terminal domain"/>
    <property type="match status" value="1"/>
</dbReference>
<keyword evidence="10 18" id="KW-0418">Kinase</keyword>
<feature type="transmembrane region" description="Helical" evidence="15">
    <location>
        <begin position="167"/>
        <end position="186"/>
    </location>
</feature>
<keyword evidence="4" id="KW-1003">Cell membrane</keyword>
<keyword evidence="13" id="KW-0902">Two-component regulatory system</keyword>
<dbReference type="InterPro" id="IPR005467">
    <property type="entry name" value="His_kinase_dom"/>
</dbReference>
<dbReference type="PANTHER" id="PTHR45436:SF15">
    <property type="entry name" value="SENSOR HISTIDINE KINASE CUSS"/>
    <property type="match status" value="1"/>
</dbReference>
<comment type="caution">
    <text evidence="18">The sequence shown here is derived from an EMBL/GenBank/DDBJ whole genome shotgun (WGS) entry which is preliminary data.</text>
</comment>
<keyword evidence="8 15" id="KW-0812">Transmembrane</keyword>
<proteinExistence type="predicted"/>